<keyword evidence="1" id="KW-0805">Transcription regulation</keyword>
<evidence type="ECO:0000259" key="4">
    <source>
        <dbReference type="PROSITE" id="PS50949"/>
    </source>
</evidence>
<dbReference type="RefSeq" id="WP_058038072.1">
    <property type="nucleotide sequence ID" value="NZ_NOVD01000001.1"/>
</dbReference>
<dbReference type="PANTHER" id="PTHR43537:SF24">
    <property type="entry name" value="GLUCONATE OPERON TRANSCRIPTIONAL REPRESSOR"/>
    <property type="match status" value="1"/>
</dbReference>
<dbReference type="SUPFAM" id="SSF48008">
    <property type="entry name" value="GntR ligand-binding domain-like"/>
    <property type="match status" value="1"/>
</dbReference>
<dbReference type="SMART" id="SM00345">
    <property type="entry name" value="HTH_GNTR"/>
    <property type="match status" value="1"/>
</dbReference>
<dbReference type="Pfam" id="PF00392">
    <property type="entry name" value="GntR"/>
    <property type="match status" value="1"/>
</dbReference>
<comment type="caution">
    <text evidence="5">The sequence shown here is derived from an EMBL/GenBank/DDBJ whole genome shotgun (WGS) entry which is preliminary data.</text>
</comment>
<dbReference type="InterPro" id="IPR008920">
    <property type="entry name" value="TF_FadR/GntR_C"/>
</dbReference>
<dbReference type="SUPFAM" id="SSF46785">
    <property type="entry name" value="Winged helix' DNA-binding domain"/>
    <property type="match status" value="1"/>
</dbReference>
<dbReference type="AlphaFoldDB" id="A0A2A5JIV8"/>
<keyword evidence="3" id="KW-0804">Transcription</keyword>
<evidence type="ECO:0000256" key="2">
    <source>
        <dbReference type="ARBA" id="ARBA00023125"/>
    </source>
</evidence>
<sequence length="240" mass="25527">MFQPVARTSASGAVFDQISVKVLAGELAAGEALPSERKLAEAFGVSRPAVREAIQKLAQAGLVEVRQGESTSVRDFRRQAGPELLPQLLVRDGVPDLSVVRSVLETRELMGPQIAVLAARRISAESARELDTAVDQLGATEDPVELQDRALAFWDVVVDSADSIAFRLIFNSLRAAYEPAMTALASVMVAEVGQTDLYRKLASAITSNDEPTAEASAAQLLHTGTTAIGDALTFLEGLKP</sequence>
<evidence type="ECO:0000313" key="6">
    <source>
        <dbReference type="Proteomes" id="UP000230886"/>
    </source>
</evidence>
<keyword evidence="2" id="KW-0238">DNA-binding</keyword>
<proteinExistence type="predicted"/>
<dbReference type="Pfam" id="PF07729">
    <property type="entry name" value="FCD"/>
    <property type="match status" value="1"/>
</dbReference>
<organism evidence="5 6">
    <name type="scientific">Rhodococcus qingshengii</name>
    <dbReference type="NCBI Taxonomy" id="334542"/>
    <lineage>
        <taxon>Bacteria</taxon>
        <taxon>Bacillati</taxon>
        <taxon>Actinomycetota</taxon>
        <taxon>Actinomycetes</taxon>
        <taxon>Mycobacteriales</taxon>
        <taxon>Nocardiaceae</taxon>
        <taxon>Rhodococcus</taxon>
        <taxon>Rhodococcus erythropolis group</taxon>
    </lineage>
</organism>
<accession>A0A2A5JIV8</accession>
<dbReference type="PROSITE" id="PS50949">
    <property type="entry name" value="HTH_GNTR"/>
    <property type="match status" value="1"/>
</dbReference>
<gene>
    <name evidence="5" type="ORF">CHR55_01940</name>
</gene>
<reference evidence="5 6" key="1">
    <citation type="submission" date="2017-07" db="EMBL/GenBank/DDBJ databases">
        <title>Draft sequence of Rhodococcus enclensis 23b-28.</title>
        <authorList>
            <person name="Besaury L."/>
            <person name="Sancelme M."/>
            <person name="Amato P."/>
            <person name="Lallement A."/>
            <person name="Delort A.-M."/>
        </authorList>
    </citation>
    <scope>NUCLEOTIDE SEQUENCE [LARGE SCALE GENOMIC DNA]</scope>
    <source>
        <strain evidence="5 6">23b-28</strain>
    </source>
</reference>
<dbReference type="Gene3D" id="1.20.120.530">
    <property type="entry name" value="GntR ligand-binding domain-like"/>
    <property type="match status" value="1"/>
</dbReference>
<dbReference type="Proteomes" id="UP000230886">
    <property type="component" value="Unassembled WGS sequence"/>
</dbReference>
<dbReference type="SMART" id="SM00895">
    <property type="entry name" value="FCD"/>
    <property type="match status" value="1"/>
</dbReference>
<protein>
    <submittedName>
        <fullName evidence="5">FadR family transcriptional regulator</fullName>
    </submittedName>
</protein>
<dbReference type="InterPro" id="IPR000524">
    <property type="entry name" value="Tscrpt_reg_HTH_GntR"/>
</dbReference>
<dbReference type="InterPro" id="IPR036388">
    <property type="entry name" value="WH-like_DNA-bd_sf"/>
</dbReference>
<feature type="domain" description="HTH gntR-type" evidence="4">
    <location>
        <begin position="8"/>
        <end position="76"/>
    </location>
</feature>
<evidence type="ECO:0000256" key="3">
    <source>
        <dbReference type="ARBA" id="ARBA00023163"/>
    </source>
</evidence>
<evidence type="ECO:0000256" key="1">
    <source>
        <dbReference type="ARBA" id="ARBA00023015"/>
    </source>
</evidence>
<dbReference type="Gene3D" id="1.10.10.10">
    <property type="entry name" value="Winged helix-like DNA-binding domain superfamily/Winged helix DNA-binding domain"/>
    <property type="match status" value="1"/>
</dbReference>
<dbReference type="EMBL" id="NOVD01000001">
    <property type="protein sequence ID" value="PCK29169.1"/>
    <property type="molecule type" value="Genomic_DNA"/>
</dbReference>
<dbReference type="InterPro" id="IPR011711">
    <property type="entry name" value="GntR_C"/>
</dbReference>
<dbReference type="CDD" id="cd07377">
    <property type="entry name" value="WHTH_GntR"/>
    <property type="match status" value="1"/>
</dbReference>
<dbReference type="GO" id="GO:0003700">
    <property type="term" value="F:DNA-binding transcription factor activity"/>
    <property type="evidence" value="ECO:0007669"/>
    <property type="project" value="InterPro"/>
</dbReference>
<dbReference type="PRINTS" id="PR00035">
    <property type="entry name" value="HTHGNTR"/>
</dbReference>
<dbReference type="PANTHER" id="PTHR43537">
    <property type="entry name" value="TRANSCRIPTIONAL REGULATOR, GNTR FAMILY"/>
    <property type="match status" value="1"/>
</dbReference>
<name>A0A2A5JIV8_RHOSG</name>
<dbReference type="GO" id="GO:0003677">
    <property type="term" value="F:DNA binding"/>
    <property type="evidence" value="ECO:0007669"/>
    <property type="project" value="UniProtKB-KW"/>
</dbReference>
<evidence type="ECO:0000313" key="5">
    <source>
        <dbReference type="EMBL" id="PCK29169.1"/>
    </source>
</evidence>
<dbReference type="InterPro" id="IPR036390">
    <property type="entry name" value="WH_DNA-bd_sf"/>
</dbReference>